<feature type="compositionally biased region" description="Basic and acidic residues" evidence="1">
    <location>
        <begin position="30"/>
        <end position="41"/>
    </location>
</feature>
<accession>A0AAV7RVI7</accession>
<comment type="caution">
    <text evidence="2">The sequence shown here is derived from an EMBL/GenBank/DDBJ whole genome shotgun (WGS) entry which is preliminary data.</text>
</comment>
<sequence length="74" mass="8025">MAQSGWWVSSGSTPYQFCCARIGSHIAARVEESPQRAHEQQEGSCKGTSGRQTAGVHQPRSAPLPTIHGERDFS</sequence>
<evidence type="ECO:0000313" key="2">
    <source>
        <dbReference type="EMBL" id="KAJ1154963.1"/>
    </source>
</evidence>
<name>A0AAV7RVI7_PLEWA</name>
<feature type="compositionally biased region" description="Polar residues" evidence="1">
    <location>
        <begin position="42"/>
        <end position="52"/>
    </location>
</feature>
<dbReference type="EMBL" id="JANPWB010000009">
    <property type="protein sequence ID" value="KAJ1154963.1"/>
    <property type="molecule type" value="Genomic_DNA"/>
</dbReference>
<dbReference type="AlphaFoldDB" id="A0AAV7RVI7"/>
<organism evidence="2 3">
    <name type="scientific">Pleurodeles waltl</name>
    <name type="common">Iberian ribbed newt</name>
    <dbReference type="NCBI Taxonomy" id="8319"/>
    <lineage>
        <taxon>Eukaryota</taxon>
        <taxon>Metazoa</taxon>
        <taxon>Chordata</taxon>
        <taxon>Craniata</taxon>
        <taxon>Vertebrata</taxon>
        <taxon>Euteleostomi</taxon>
        <taxon>Amphibia</taxon>
        <taxon>Batrachia</taxon>
        <taxon>Caudata</taxon>
        <taxon>Salamandroidea</taxon>
        <taxon>Salamandridae</taxon>
        <taxon>Pleurodelinae</taxon>
        <taxon>Pleurodeles</taxon>
    </lineage>
</organism>
<evidence type="ECO:0000313" key="3">
    <source>
        <dbReference type="Proteomes" id="UP001066276"/>
    </source>
</evidence>
<evidence type="ECO:0000256" key="1">
    <source>
        <dbReference type="SAM" id="MobiDB-lite"/>
    </source>
</evidence>
<protein>
    <submittedName>
        <fullName evidence="2">Uncharacterized protein</fullName>
    </submittedName>
</protein>
<feature type="region of interest" description="Disordered" evidence="1">
    <location>
        <begin position="30"/>
        <end position="74"/>
    </location>
</feature>
<dbReference type="Proteomes" id="UP001066276">
    <property type="component" value="Chromosome 5"/>
</dbReference>
<proteinExistence type="predicted"/>
<reference evidence="2" key="1">
    <citation type="journal article" date="2022" name="bioRxiv">
        <title>Sequencing and chromosome-scale assembly of the giantPleurodeles waltlgenome.</title>
        <authorList>
            <person name="Brown T."/>
            <person name="Elewa A."/>
            <person name="Iarovenko S."/>
            <person name="Subramanian E."/>
            <person name="Araus A.J."/>
            <person name="Petzold A."/>
            <person name="Susuki M."/>
            <person name="Suzuki K.-i.T."/>
            <person name="Hayashi T."/>
            <person name="Toyoda A."/>
            <person name="Oliveira C."/>
            <person name="Osipova E."/>
            <person name="Leigh N.D."/>
            <person name="Simon A."/>
            <person name="Yun M.H."/>
        </authorList>
    </citation>
    <scope>NUCLEOTIDE SEQUENCE</scope>
    <source>
        <strain evidence="2">20211129_DDA</strain>
        <tissue evidence="2">Liver</tissue>
    </source>
</reference>
<gene>
    <name evidence="2" type="ORF">NDU88_007702</name>
</gene>
<keyword evidence="3" id="KW-1185">Reference proteome</keyword>